<feature type="chain" id="PRO_5010220734" description="DUF2911 domain-containing protein" evidence="2">
    <location>
        <begin position="31"/>
        <end position="300"/>
    </location>
</feature>
<dbReference type="Pfam" id="PF11138">
    <property type="entry name" value="DUF2911"/>
    <property type="match status" value="1"/>
</dbReference>
<dbReference type="STRING" id="388950.GCA_001611675_00703"/>
<reference evidence="4" key="1">
    <citation type="submission" date="2016-10" db="EMBL/GenBank/DDBJ databases">
        <authorList>
            <person name="Varghese N."/>
        </authorList>
    </citation>
    <scope>NUCLEOTIDE SEQUENCE [LARGE SCALE GENOMIC DNA]</scope>
    <source>
        <strain evidence="4">DSM 18820</strain>
    </source>
</reference>
<evidence type="ECO:0008006" key="5">
    <source>
        <dbReference type="Google" id="ProtNLM"/>
    </source>
</evidence>
<evidence type="ECO:0000256" key="2">
    <source>
        <dbReference type="SAM" id="SignalP"/>
    </source>
</evidence>
<dbReference type="AlphaFoldDB" id="A0A1I7JWQ5"/>
<proteinExistence type="predicted"/>
<keyword evidence="4" id="KW-1185">Reference proteome</keyword>
<feature type="signal peptide" evidence="2">
    <location>
        <begin position="1"/>
        <end position="30"/>
    </location>
</feature>
<evidence type="ECO:0000313" key="3">
    <source>
        <dbReference type="EMBL" id="SFU89621.1"/>
    </source>
</evidence>
<protein>
    <recommendedName>
        <fullName evidence="5">DUF2911 domain-containing protein</fullName>
    </recommendedName>
</protein>
<dbReference type="EMBL" id="FPCA01000004">
    <property type="protein sequence ID" value="SFU89621.1"/>
    <property type="molecule type" value="Genomic_DNA"/>
</dbReference>
<accession>A0A1I7JWQ5</accession>
<feature type="coiled-coil region" evidence="1">
    <location>
        <begin position="253"/>
        <end position="280"/>
    </location>
</feature>
<organism evidence="3 4">
    <name type="scientific">Pontibacter akesuensis</name>
    <dbReference type="NCBI Taxonomy" id="388950"/>
    <lineage>
        <taxon>Bacteria</taxon>
        <taxon>Pseudomonadati</taxon>
        <taxon>Bacteroidota</taxon>
        <taxon>Cytophagia</taxon>
        <taxon>Cytophagales</taxon>
        <taxon>Hymenobacteraceae</taxon>
        <taxon>Pontibacter</taxon>
    </lineage>
</organism>
<name>A0A1I7JWQ5_9BACT</name>
<dbReference type="Proteomes" id="UP000182491">
    <property type="component" value="Unassembled WGS sequence"/>
</dbReference>
<evidence type="ECO:0000313" key="4">
    <source>
        <dbReference type="Proteomes" id="UP000182491"/>
    </source>
</evidence>
<keyword evidence="2" id="KW-0732">Signal</keyword>
<keyword evidence="1" id="KW-0175">Coiled coil</keyword>
<gene>
    <name evidence="3" type="ORF">SAMN04487941_3123</name>
</gene>
<evidence type="ECO:0000256" key="1">
    <source>
        <dbReference type="SAM" id="Coils"/>
    </source>
</evidence>
<sequence>MNINQKNMKKKLIGFALSAALLFGAGAVQAQSPGIKMPAPSPSQKVEQVVGLSTVSVDYSRPSVKGRKIFGEGGLEAYGDVWRTGANASTKIKFSDEVTIEGNKIPAGEYALYTIPGPDEWTVIIHKNLKHWGDGGKDYNPAEDLVRFKVKSQKNPRKVESFTINFTNLKQDAADVELLWDDVIVPFTIKTDVDSKVMSQIQQQVINGTTVTPNLYAAAASYYLENNRDLKQAHEWIKKANATDPKFWNVHTQAKIEAKLKNYKAAIKTAEKSKELAKAADNADYVALNDKAIAEWKKAK</sequence>
<dbReference type="InterPro" id="IPR021314">
    <property type="entry name" value="DUF2911"/>
</dbReference>